<dbReference type="STRING" id="1077947.SAMN05216227_102218"/>
<keyword evidence="2" id="KW-0175">Coiled coil</keyword>
<dbReference type="Gene3D" id="2.40.420.20">
    <property type="match status" value="1"/>
</dbReference>
<accession>A0A1H8IWQ6</accession>
<organism evidence="3 4">
    <name type="scientific">Pseudorhodobacter antarcticus</name>
    <dbReference type="NCBI Taxonomy" id="1077947"/>
    <lineage>
        <taxon>Bacteria</taxon>
        <taxon>Pseudomonadati</taxon>
        <taxon>Pseudomonadota</taxon>
        <taxon>Alphaproteobacteria</taxon>
        <taxon>Rhodobacterales</taxon>
        <taxon>Paracoccaceae</taxon>
        <taxon>Pseudorhodobacter</taxon>
    </lineage>
</organism>
<dbReference type="GO" id="GO:0015562">
    <property type="term" value="F:efflux transmembrane transporter activity"/>
    <property type="evidence" value="ECO:0007669"/>
    <property type="project" value="TreeGrafter"/>
</dbReference>
<comment type="similarity">
    <text evidence="1">Belongs to the membrane fusion protein (MFP) (TC 8.A.1) family.</text>
</comment>
<dbReference type="RefSeq" id="WP_217646622.1">
    <property type="nucleotide sequence ID" value="NZ_FOCO01000022.1"/>
</dbReference>
<dbReference type="Proteomes" id="UP000183002">
    <property type="component" value="Unassembled WGS sequence"/>
</dbReference>
<dbReference type="PANTHER" id="PTHR30469">
    <property type="entry name" value="MULTIDRUG RESISTANCE PROTEIN MDTA"/>
    <property type="match status" value="1"/>
</dbReference>
<reference evidence="3 4" key="1">
    <citation type="submission" date="2016-10" db="EMBL/GenBank/DDBJ databases">
        <authorList>
            <person name="de Groot N.N."/>
        </authorList>
    </citation>
    <scope>NUCLEOTIDE SEQUENCE [LARGE SCALE GENOMIC DNA]</scope>
    <source>
        <strain evidence="3 4">CGMCC 1.10836</strain>
    </source>
</reference>
<dbReference type="AlphaFoldDB" id="A0A1H8IWQ6"/>
<dbReference type="NCBIfam" id="TIGR01730">
    <property type="entry name" value="RND_mfp"/>
    <property type="match status" value="1"/>
</dbReference>
<evidence type="ECO:0000256" key="1">
    <source>
        <dbReference type="ARBA" id="ARBA00009477"/>
    </source>
</evidence>
<sequence length="412" mass="41824">MRVWGFVGVLAASVLVASGLGGGRVWAQDQAVQQAASVTVAQVQRVEMVGQVSISGTLVAQEEILVYPLVAGSTIDTLVVDIGDSVVAGQVLATLNASTLTAQLAQARAEVAQADASVDQAQSQIASAIAGNTQAQSALERATALRANGAGTQATLDQATANGQTAVAAVASARDGLAVAQARRQQAQASLDISALNLDRATLRAPAAGLISARNGQVGAIASSSGEPIFRMIRDGRIEVAAEVIETALGTISVGDPVDLRIAGSGAVRGTVRLIAPTVDARNRLGTIRIAIADDARLRTGDESARLRTGVFASGEITVERREALAVPTAAVLTDSAGSFVLVVVDGVLARRVIAPGLIWNGLREVVTGLAEGDVVVARAGAFFGDGDKITAIFADKTADKAPDAATMGAIK</sequence>
<evidence type="ECO:0000256" key="2">
    <source>
        <dbReference type="SAM" id="Coils"/>
    </source>
</evidence>
<keyword evidence="4" id="KW-1185">Reference proteome</keyword>
<proteinExistence type="inferred from homology"/>
<feature type="coiled-coil region" evidence="2">
    <location>
        <begin position="97"/>
        <end position="124"/>
    </location>
</feature>
<evidence type="ECO:0000313" key="4">
    <source>
        <dbReference type="Proteomes" id="UP000183002"/>
    </source>
</evidence>
<protein>
    <submittedName>
        <fullName evidence="3">HlyD family secretion protein</fullName>
    </submittedName>
</protein>
<dbReference type="EMBL" id="FOCO01000022">
    <property type="protein sequence ID" value="SEN72789.1"/>
    <property type="molecule type" value="Genomic_DNA"/>
</dbReference>
<evidence type="ECO:0000313" key="3">
    <source>
        <dbReference type="EMBL" id="SEN72789.1"/>
    </source>
</evidence>
<dbReference type="Gene3D" id="1.10.287.470">
    <property type="entry name" value="Helix hairpin bin"/>
    <property type="match status" value="1"/>
</dbReference>
<dbReference type="SUPFAM" id="SSF111369">
    <property type="entry name" value="HlyD-like secretion proteins"/>
    <property type="match status" value="1"/>
</dbReference>
<dbReference type="PANTHER" id="PTHR30469:SF15">
    <property type="entry name" value="HLYD FAMILY OF SECRETION PROTEINS"/>
    <property type="match status" value="1"/>
</dbReference>
<dbReference type="Gene3D" id="2.40.30.170">
    <property type="match status" value="1"/>
</dbReference>
<gene>
    <name evidence="3" type="ORF">SAMN05216227_102218</name>
</gene>
<dbReference type="Gene3D" id="2.40.50.100">
    <property type="match status" value="1"/>
</dbReference>
<dbReference type="InterPro" id="IPR006143">
    <property type="entry name" value="RND_pump_MFP"/>
</dbReference>
<dbReference type="GO" id="GO:1990281">
    <property type="term" value="C:efflux pump complex"/>
    <property type="evidence" value="ECO:0007669"/>
    <property type="project" value="TreeGrafter"/>
</dbReference>
<name>A0A1H8IWQ6_9RHOB</name>